<dbReference type="AlphaFoldDB" id="A0A921AUN2"/>
<evidence type="ECO:0008006" key="4">
    <source>
        <dbReference type="Google" id="ProtNLM"/>
    </source>
</evidence>
<evidence type="ECO:0000256" key="1">
    <source>
        <dbReference type="SAM" id="SignalP"/>
    </source>
</evidence>
<sequence length="206" mass="22546">MFHVRSKIRRTQVAAALVTALLSASLWSSPACAEVVQIVYTSDQHYGITRKSFRGEKKVSATKVNAAMVEAINRLPDLTLPPDGGVMAEKPVGWIDYVISTGDIANRMEGTAEKAPMTAKACFELFMTQYGRGLTVKDKEGSPAELLAVPGNHDMTNAVGFFRPMFQEKDDSAMRAMFEMSTGEKAGKDFAPYARPITFAREKDGL</sequence>
<dbReference type="SUPFAM" id="SSF56300">
    <property type="entry name" value="Metallo-dependent phosphatases"/>
    <property type="match status" value="1"/>
</dbReference>
<dbReference type="EMBL" id="DYZA01000035">
    <property type="protein sequence ID" value="HJD96401.1"/>
    <property type="molecule type" value="Genomic_DNA"/>
</dbReference>
<dbReference type="Proteomes" id="UP000698963">
    <property type="component" value="Unassembled WGS sequence"/>
</dbReference>
<organism evidence="2 3">
    <name type="scientific">Mailhella massiliensis</name>
    <dbReference type="NCBI Taxonomy" id="1903261"/>
    <lineage>
        <taxon>Bacteria</taxon>
        <taxon>Pseudomonadati</taxon>
        <taxon>Thermodesulfobacteriota</taxon>
        <taxon>Desulfovibrionia</taxon>
        <taxon>Desulfovibrionales</taxon>
        <taxon>Desulfovibrionaceae</taxon>
        <taxon>Mailhella</taxon>
    </lineage>
</organism>
<keyword evidence="1" id="KW-0732">Signal</keyword>
<accession>A0A921AUN2</accession>
<evidence type="ECO:0000313" key="3">
    <source>
        <dbReference type="Proteomes" id="UP000698963"/>
    </source>
</evidence>
<protein>
    <recommendedName>
        <fullName evidence="4">Calcineurin-like phosphoesterase domain-containing protein</fullName>
    </recommendedName>
</protein>
<feature type="non-terminal residue" evidence="2">
    <location>
        <position position="206"/>
    </location>
</feature>
<name>A0A921AUN2_9BACT</name>
<reference evidence="2" key="2">
    <citation type="submission" date="2021-09" db="EMBL/GenBank/DDBJ databases">
        <authorList>
            <person name="Gilroy R."/>
        </authorList>
    </citation>
    <scope>NUCLEOTIDE SEQUENCE</scope>
    <source>
        <strain evidence="2">ChiGjej2B2-19336</strain>
    </source>
</reference>
<gene>
    <name evidence="2" type="ORF">K8W16_01975</name>
</gene>
<evidence type="ECO:0000313" key="2">
    <source>
        <dbReference type="EMBL" id="HJD96401.1"/>
    </source>
</evidence>
<comment type="caution">
    <text evidence="2">The sequence shown here is derived from an EMBL/GenBank/DDBJ whole genome shotgun (WGS) entry which is preliminary data.</text>
</comment>
<feature type="signal peptide" evidence="1">
    <location>
        <begin position="1"/>
        <end position="33"/>
    </location>
</feature>
<reference evidence="2" key="1">
    <citation type="journal article" date="2021" name="PeerJ">
        <title>Extensive microbial diversity within the chicken gut microbiome revealed by metagenomics and culture.</title>
        <authorList>
            <person name="Gilroy R."/>
            <person name="Ravi A."/>
            <person name="Getino M."/>
            <person name="Pursley I."/>
            <person name="Horton D.L."/>
            <person name="Alikhan N.F."/>
            <person name="Baker D."/>
            <person name="Gharbi K."/>
            <person name="Hall N."/>
            <person name="Watson M."/>
            <person name="Adriaenssens E.M."/>
            <person name="Foster-Nyarko E."/>
            <person name="Jarju S."/>
            <person name="Secka A."/>
            <person name="Antonio M."/>
            <person name="Oren A."/>
            <person name="Chaudhuri R.R."/>
            <person name="La Ragione R."/>
            <person name="Hildebrand F."/>
            <person name="Pallen M.J."/>
        </authorList>
    </citation>
    <scope>NUCLEOTIDE SEQUENCE</scope>
    <source>
        <strain evidence="2">ChiGjej2B2-19336</strain>
    </source>
</reference>
<dbReference type="Gene3D" id="3.60.21.10">
    <property type="match status" value="1"/>
</dbReference>
<proteinExistence type="predicted"/>
<feature type="chain" id="PRO_5036973528" description="Calcineurin-like phosphoesterase domain-containing protein" evidence="1">
    <location>
        <begin position="34"/>
        <end position="206"/>
    </location>
</feature>
<dbReference type="InterPro" id="IPR029052">
    <property type="entry name" value="Metallo-depent_PP-like"/>
</dbReference>